<dbReference type="PROSITE" id="PS50977">
    <property type="entry name" value="HTH_TETR_2"/>
    <property type="match status" value="1"/>
</dbReference>
<evidence type="ECO:0000256" key="2">
    <source>
        <dbReference type="ARBA" id="ARBA00023125"/>
    </source>
</evidence>
<accession>A0A1X7HRK1</accession>
<dbReference type="Gene3D" id="1.10.357.10">
    <property type="entry name" value="Tetracycline Repressor, domain 2"/>
    <property type="match status" value="1"/>
</dbReference>
<gene>
    <name evidence="6" type="ORF">SAMN02982917_0298</name>
</gene>
<keyword evidence="1" id="KW-0805">Transcription regulation</keyword>
<dbReference type="InterPro" id="IPR036271">
    <property type="entry name" value="Tet_transcr_reg_TetR-rel_C_sf"/>
</dbReference>
<protein>
    <submittedName>
        <fullName evidence="6">Transcriptional regulator, TetR family</fullName>
    </submittedName>
</protein>
<dbReference type="OrthoDB" id="9795242at2"/>
<proteinExistence type="predicted"/>
<dbReference type="Pfam" id="PF00440">
    <property type="entry name" value="TetR_N"/>
    <property type="match status" value="1"/>
</dbReference>
<keyword evidence="3" id="KW-0804">Transcription</keyword>
<dbReference type="SUPFAM" id="SSF48498">
    <property type="entry name" value="Tetracyclin repressor-like, C-terminal domain"/>
    <property type="match status" value="1"/>
</dbReference>
<dbReference type="InterPro" id="IPR009057">
    <property type="entry name" value="Homeodomain-like_sf"/>
</dbReference>
<name>A0A1X7HRK1_9PROT</name>
<evidence type="ECO:0000256" key="4">
    <source>
        <dbReference type="PROSITE-ProRule" id="PRU00335"/>
    </source>
</evidence>
<dbReference type="EMBL" id="FXAK01000010">
    <property type="protein sequence ID" value="SMF91609.1"/>
    <property type="molecule type" value="Genomic_DNA"/>
</dbReference>
<dbReference type="GO" id="GO:0003677">
    <property type="term" value="F:DNA binding"/>
    <property type="evidence" value="ECO:0007669"/>
    <property type="project" value="UniProtKB-UniRule"/>
</dbReference>
<dbReference type="InterPro" id="IPR001647">
    <property type="entry name" value="HTH_TetR"/>
</dbReference>
<dbReference type="Proteomes" id="UP000192936">
    <property type="component" value="Unassembled WGS sequence"/>
</dbReference>
<organism evidence="6 7">
    <name type="scientific">Azospirillum oryzae</name>
    <dbReference type="NCBI Taxonomy" id="286727"/>
    <lineage>
        <taxon>Bacteria</taxon>
        <taxon>Pseudomonadati</taxon>
        <taxon>Pseudomonadota</taxon>
        <taxon>Alphaproteobacteria</taxon>
        <taxon>Rhodospirillales</taxon>
        <taxon>Azospirillaceae</taxon>
        <taxon>Azospirillum</taxon>
    </lineage>
</organism>
<dbReference type="SUPFAM" id="SSF46689">
    <property type="entry name" value="Homeodomain-like"/>
    <property type="match status" value="1"/>
</dbReference>
<evidence type="ECO:0000259" key="5">
    <source>
        <dbReference type="PROSITE" id="PS50977"/>
    </source>
</evidence>
<dbReference type="PANTHER" id="PTHR47506:SF1">
    <property type="entry name" value="HTH-TYPE TRANSCRIPTIONAL REGULATOR YJDC"/>
    <property type="match status" value="1"/>
</dbReference>
<dbReference type="STRING" id="286727.SAMN02982917_0298"/>
<evidence type="ECO:0000256" key="3">
    <source>
        <dbReference type="ARBA" id="ARBA00023163"/>
    </source>
</evidence>
<evidence type="ECO:0000313" key="6">
    <source>
        <dbReference type="EMBL" id="SMF91609.1"/>
    </source>
</evidence>
<dbReference type="PANTHER" id="PTHR47506">
    <property type="entry name" value="TRANSCRIPTIONAL REGULATORY PROTEIN"/>
    <property type="match status" value="1"/>
</dbReference>
<dbReference type="AlphaFoldDB" id="A0A1X7HRK1"/>
<evidence type="ECO:0000256" key="1">
    <source>
        <dbReference type="ARBA" id="ARBA00023015"/>
    </source>
</evidence>
<feature type="domain" description="HTH tetR-type" evidence="5">
    <location>
        <begin position="15"/>
        <end position="75"/>
    </location>
</feature>
<feature type="DNA-binding region" description="H-T-H motif" evidence="4">
    <location>
        <begin position="38"/>
        <end position="57"/>
    </location>
</feature>
<sequence>MVATESSGSRGRRRSFDVDEAVETAMRLFHARGYDAVGVAELGSELGIKPPSFYAAFGSKAGLFERALQRYAAGEANIFARARAEGGGVAEVVERTLLLAARLYPERNGVAGCLVLDGARNSADPEACALAEEMRKAGVAALRDFIAEEAPERAGALADFVTIAMRGMSAAARDGADEAALTSFAQMASRAFRRELAAEG</sequence>
<keyword evidence="2 4" id="KW-0238">DNA-binding</keyword>
<reference evidence="6 7" key="1">
    <citation type="submission" date="2017-04" db="EMBL/GenBank/DDBJ databases">
        <authorList>
            <person name="Afonso C.L."/>
            <person name="Miller P.J."/>
            <person name="Scott M.A."/>
            <person name="Spackman E."/>
            <person name="Goraichik I."/>
            <person name="Dimitrov K.M."/>
            <person name="Suarez D.L."/>
            <person name="Swayne D.E."/>
        </authorList>
    </citation>
    <scope>NUCLEOTIDE SEQUENCE [LARGE SCALE GENOMIC DNA]</scope>
    <source>
        <strain evidence="6 7">A2P</strain>
    </source>
</reference>
<dbReference type="Gene3D" id="1.10.10.60">
    <property type="entry name" value="Homeodomain-like"/>
    <property type="match status" value="1"/>
</dbReference>
<evidence type="ECO:0000313" key="7">
    <source>
        <dbReference type="Proteomes" id="UP000192936"/>
    </source>
</evidence>